<dbReference type="InterPro" id="IPR036890">
    <property type="entry name" value="HATPase_C_sf"/>
</dbReference>
<sequence length="317" mass="36004">MIRSKLLLVKFDNSLNDYLIAILRMGDFSFLIAKDADAVEQNLQSYADIGVLVLYLDTLPLWDIDRIHAQYQDQDVAMLVLVEDQNRCRDKLEYVMNLGMDACLLLREVKYSVIVACIKHLVSKEVALSRLQTNYQHHQKAFSMLNQAEFHIRTLDEAYALAATLSSMLPAPERYEAGLIELLVNAVEHGNLGIDFALKAELLSQGWEAWEGEIQARLTQNDFKDKRVHVVWQRTEKGVRISIEDEGKGFDWQGFAQKEISPFSLNGRGIALAKQVSFDSLEYSKQGRKVSVDVYLPSYSPFLNSARAYQNSTLCAS</sequence>
<dbReference type="RefSeq" id="WP_093307775.1">
    <property type="nucleotide sequence ID" value="NZ_FNYH01000001.1"/>
</dbReference>
<gene>
    <name evidence="1" type="ORF">SAMN05421831_101103</name>
</gene>
<dbReference type="STRING" id="64971.SAMN05421831_101103"/>
<dbReference type="GO" id="GO:0016301">
    <property type="term" value="F:kinase activity"/>
    <property type="evidence" value="ECO:0007669"/>
    <property type="project" value="UniProtKB-KW"/>
</dbReference>
<proteinExistence type="predicted"/>
<evidence type="ECO:0000313" key="1">
    <source>
        <dbReference type="EMBL" id="SEI37890.1"/>
    </source>
</evidence>
<keyword evidence="2" id="KW-1185">Reference proteome</keyword>
<dbReference type="AlphaFoldDB" id="A0A1H6QEG7"/>
<reference evidence="2" key="1">
    <citation type="submission" date="2016-10" db="EMBL/GenBank/DDBJ databases">
        <authorList>
            <person name="Varghese N."/>
            <person name="Submissions S."/>
        </authorList>
    </citation>
    <scope>NUCLEOTIDE SEQUENCE [LARGE SCALE GENOMIC DNA]</scope>
    <source>
        <strain evidence="2">DSM 7165</strain>
    </source>
</reference>
<dbReference type="EMBL" id="FNYH01000001">
    <property type="protein sequence ID" value="SEI37890.1"/>
    <property type="molecule type" value="Genomic_DNA"/>
</dbReference>
<keyword evidence="1" id="KW-0418">Kinase</keyword>
<name>A0A1H6QEG7_9GAMM</name>
<dbReference type="Gene3D" id="3.30.565.10">
    <property type="entry name" value="Histidine kinase-like ATPase, C-terminal domain"/>
    <property type="match status" value="1"/>
</dbReference>
<dbReference type="SUPFAM" id="SSF55874">
    <property type="entry name" value="ATPase domain of HSP90 chaperone/DNA topoisomerase II/histidine kinase"/>
    <property type="match status" value="1"/>
</dbReference>
<protein>
    <submittedName>
        <fullName evidence="1">Histidine kinase-like ATPase domain-containing protein</fullName>
    </submittedName>
</protein>
<keyword evidence="1" id="KW-0808">Transferase</keyword>
<accession>A0A1H6QEG7</accession>
<organism evidence="1 2">
    <name type="scientific">Allopseudospirillum japonicum</name>
    <dbReference type="NCBI Taxonomy" id="64971"/>
    <lineage>
        <taxon>Bacteria</taxon>
        <taxon>Pseudomonadati</taxon>
        <taxon>Pseudomonadota</taxon>
        <taxon>Gammaproteobacteria</taxon>
        <taxon>Oceanospirillales</taxon>
        <taxon>Oceanospirillaceae</taxon>
        <taxon>Allopseudospirillum</taxon>
    </lineage>
</organism>
<dbReference type="OrthoDB" id="9800897at2"/>
<dbReference type="CDD" id="cd16936">
    <property type="entry name" value="HATPase_RsbW-like"/>
    <property type="match status" value="1"/>
</dbReference>
<evidence type="ECO:0000313" key="2">
    <source>
        <dbReference type="Proteomes" id="UP000242999"/>
    </source>
</evidence>
<dbReference type="Proteomes" id="UP000242999">
    <property type="component" value="Unassembled WGS sequence"/>
</dbReference>